<dbReference type="SUPFAM" id="SSF55909">
    <property type="entry name" value="Pentein"/>
    <property type="match status" value="1"/>
</dbReference>
<comment type="caution">
    <text evidence="3">The sequence shown here is derived from an EMBL/GenBank/DDBJ whole genome shotgun (WGS) entry which is preliminary data.</text>
</comment>
<keyword evidence="2" id="KW-0378">Hydrolase</keyword>
<evidence type="ECO:0000256" key="1">
    <source>
        <dbReference type="ARBA" id="ARBA00008532"/>
    </source>
</evidence>
<proteinExistence type="inferred from homology"/>
<dbReference type="GO" id="GO:0045429">
    <property type="term" value="P:positive regulation of nitric oxide biosynthetic process"/>
    <property type="evidence" value="ECO:0007669"/>
    <property type="project" value="TreeGrafter"/>
</dbReference>
<reference evidence="3" key="1">
    <citation type="journal article" date="2020" name="mSystems">
        <title>Genome- and Community-Level Interaction Insights into Carbon Utilization and Element Cycling Functions of Hydrothermarchaeota in Hydrothermal Sediment.</title>
        <authorList>
            <person name="Zhou Z."/>
            <person name="Liu Y."/>
            <person name="Xu W."/>
            <person name="Pan J."/>
            <person name="Luo Z.H."/>
            <person name="Li M."/>
        </authorList>
    </citation>
    <scope>NUCLEOTIDE SEQUENCE [LARGE SCALE GENOMIC DNA]</scope>
    <source>
        <strain evidence="3">SpSt-1233</strain>
    </source>
</reference>
<dbReference type="Proteomes" id="UP000886069">
    <property type="component" value="Unassembled WGS sequence"/>
</dbReference>
<dbReference type="EMBL" id="DSEC01000282">
    <property type="protein sequence ID" value="HER43604.1"/>
    <property type="molecule type" value="Genomic_DNA"/>
</dbReference>
<dbReference type="AlphaFoldDB" id="A0A7V2AUT8"/>
<evidence type="ECO:0008006" key="4">
    <source>
        <dbReference type="Google" id="ProtNLM"/>
    </source>
</evidence>
<name>A0A7V2AUT8_UNCEI</name>
<sequence length="246" mass="26558">MFSNAIVRRPGPEFSRGITTAGLGVPDYELALEQHARYCEALRTCGLELAVLEPDRDHPDCPFVEDTAVVTGKVAVIARPGAESRRGEETAVAELLSAHRPLERIEPPGTLDGGDVLRMEKRFFIGLSGRTNYEGARQLVSILDRRGYAVTVIPAGEMLHLKSGVNDAGGGALAVTGGFSRLGAFSGFDLVRVPEEEAYAANCLYVNGRLLVADGFPRALAAFERLGREIIRLDVSEFRKMDGGLT</sequence>
<dbReference type="Pfam" id="PF02274">
    <property type="entry name" value="ADI"/>
    <property type="match status" value="1"/>
</dbReference>
<dbReference type="GO" id="GO:0000052">
    <property type="term" value="P:citrulline metabolic process"/>
    <property type="evidence" value="ECO:0007669"/>
    <property type="project" value="TreeGrafter"/>
</dbReference>
<dbReference type="GO" id="GO:0016403">
    <property type="term" value="F:dimethylargininase activity"/>
    <property type="evidence" value="ECO:0007669"/>
    <property type="project" value="TreeGrafter"/>
</dbReference>
<evidence type="ECO:0000256" key="2">
    <source>
        <dbReference type="ARBA" id="ARBA00022801"/>
    </source>
</evidence>
<dbReference type="GO" id="GO:0016597">
    <property type="term" value="F:amino acid binding"/>
    <property type="evidence" value="ECO:0007669"/>
    <property type="project" value="TreeGrafter"/>
</dbReference>
<dbReference type="InterPro" id="IPR033199">
    <property type="entry name" value="DDAH-like"/>
</dbReference>
<dbReference type="GO" id="GO:0006525">
    <property type="term" value="P:arginine metabolic process"/>
    <property type="evidence" value="ECO:0007669"/>
    <property type="project" value="TreeGrafter"/>
</dbReference>
<dbReference type="Gene3D" id="3.75.10.10">
    <property type="entry name" value="L-arginine/glycine Amidinotransferase, Chain A"/>
    <property type="match status" value="1"/>
</dbReference>
<organism evidence="3">
    <name type="scientific">Eiseniibacteriota bacterium</name>
    <dbReference type="NCBI Taxonomy" id="2212470"/>
    <lineage>
        <taxon>Bacteria</taxon>
        <taxon>Candidatus Eiseniibacteriota</taxon>
    </lineage>
</organism>
<dbReference type="PANTHER" id="PTHR12737:SF9">
    <property type="entry name" value="DIMETHYLARGININASE"/>
    <property type="match status" value="1"/>
</dbReference>
<comment type="similarity">
    <text evidence="1">Belongs to the DDAH family.</text>
</comment>
<feature type="non-terminal residue" evidence="3">
    <location>
        <position position="246"/>
    </location>
</feature>
<evidence type="ECO:0000313" key="3">
    <source>
        <dbReference type="EMBL" id="HER43604.1"/>
    </source>
</evidence>
<accession>A0A7V2AUT8</accession>
<protein>
    <recommendedName>
        <fullName evidence="4">Dimethylargininase</fullName>
    </recommendedName>
</protein>
<dbReference type="PANTHER" id="PTHR12737">
    <property type="entry name" value="DIMETHYLARGININE DIMETHYLAMINOHYDROLASE"/>
    <property type="match status" value="1"/>
</dbReference>
<gene>
    <name evidence="3" type="ORF">ENO08_04005</name>
</gene>